<dbReference type="GO" id="GO:0019752">
    <property type="term" value="P:carboxylic acid metabolic process"/>
    <property type="evidence" value="ECO:0007669"/>
    <property type="project" value="UniProtKB-ARBA"/>
</dbReference>
<comment type="caution">
    <text evidence="4">The sequence shown here is derived from an EMBL/GenBank/DDBJ whole genome shotgun (WGS) entry which is preliminary data.</text>
</comment>
<dbReference type="InterPro" id="IPR011234">
    <property type="entry name" value="Fumarylacetoacetase-like_C"/>
</dbReference>
<dbReference type="PANTHER" id="PTHR42796">
    <property type="entry name" value="FUMARYLACETOACETATE HYDROLASE DOMAIN-CONTAINING PROTEIN 2A-RELATED"/>
    <property type="match status" value="1"/>
</dbReference>
<reference evidence="4 5" key="1">
    <citation type="submission" date="2019-03" db="EMBL/GenBank/DDBJ databases">
        <title>Draft genome sequences of novel Actinobacteria.</title>
        <authorList>
            <person name="Sahin N."/>
            <person name="Ay H."/>
            <person name="Saygin H."/>
        </authorList>
    </citation>
    <scope>NUCLEOTIDE SEQUENCE [LARGE SCALE GENOMIC DNA]</scope>
    <source>
        <strain evidence="4 5">16K309</strain>
    </source>
</reference>
<dbReference type="SUPFAM" id="SSF56529">
    <property type="entry name" value="FAH"/>
    <property type="match status" value="1"/>
</dbReference>
<evidence type="ECO:0000256" key="1">
    <source>
        <dbReference type="ARBA" id="ARBA00010211"/>
    </source>
</evidence>
<keyword evidence="5" id="KW-1185">Reference proteome</keyword>
<dbReference type="Proteomes" id="UP000295674">
    <property type="component" value="Unassembled WGS sequence"/>
</dbReference>
<evidence type="ECO:0000259" key="3">
    <source>
        <dbReference type="Pfam" id="PF01557"/>
    </source>
</evidence>
<dbReference type="OrthoDB" id="9805307at2"/>
<dbReference type="InterPro" id="IPR036663">
    <property type="entry name" value="Fumarylacetoacetase_C_sf"/>
</dbReference>
<dbReference type="GO" id="GO:0046872">
    <property type="term" value="F:metal ion binding"/>
    <property type="evidence" value="ECO:0007669"/>
    <property type="project" value="UniProtKB-KW"/>
</dbReference>
<keyword evidence="2" id="KW-0479">Metal-binding</keyword>
<feature type="domain" description="Fumarylacetoacetase-like C-terminal" evidence="3">
    <location>
        <begin position="76"/>
        <end position="279"/>
    </location>
</feature>
<dbReference type="RefSeq" id="WP_132678677.1">
    <property type="nucleotide sequence ID" value="NZ_SMKS01000066.1"/>
</dbReference>
<protein>
    <submittedName>
        <fullName evidence="4">FAA hydrolase family protein</fullName>
    </submittedName>
</protein>
<dbReference type="Pfam" id="PF01557">
    <property type="entry name" value="FAA_hydrolase"/>
    <property type="match status" value="1"/>
</dbReference>
<dbReference type="Gene3D" id="3.90.850.10">
    <property type="entry name" value="Fumarylacetoacetase-like, C-terminal domain"/>
    <property type="match status" value="1"/>
</dbReference>
<organism evidence="4 5">
    <name type="scientific">Saccharopolyspora terrae</name>
    <dbReference type="NCBI Taxonomy" id="2530384"/>
    <lineage>
        <taxon>Bacteria</taxon>
        <taxon>Bacillati</taxon>
        <taxon>Actinomycetota</taxon>
        <taxon>Actinomycetes</taxon>
        <taxon>Pseudonocardiales</taxon>
        <taxon>Pseudonocardiaceae</taxon>
        <taxon>Saccharopolyspora</taxon>
    </lineage>
</organism>
<accession>A0A4R4VEW0</accession>
<dbReference type="GO" id="GO:0016787">
    <property type="term" value="F:hydrolase activity"/>
    <property type="evidence" value="ECO:0007669"/>
    <property type="project" value="UniProtKB-KW"/>
</dbReference>
<dbReference type="PANTHER" id="PTHR42796:SF4">
    <property type="entry name" value="FUMARYLACETOACETATE HYDROLASE DOMAIN-CONTAINING PROTEIN 2A"/>
    <property type="match status" value="1"/>
</dbReference>
<dbReference type="AlphaFoldDB" id="A0A4R4VEW0"/>
<keyword evidence="4" id="KW-0378">Hydrolase</keyword>
<evidence type="ECO:0000313" key="4">
    <source>
        <dbReference type="EMBL" id="TDD01143.1"/>
    </source>
</evidence>
<evidence type="ECO:0000256" key="2">
    <source>
        <dbReference type="ARBA" id="ARBA00022723"/>
    </source>
</evidence>
<sequence>MHLVSYLDNGTEALGLLVDGHVVAARDCDAQAPTTMRELLDAPERVLAVLRAARPTGGKPIDEVDLLAPLPRPTNVLCVGRNYREHAEEEGQNAPEAPALFLKTTTSVVGHRDDVVWDPTYTTQVDYEAELAVVIGSTARHVGADRALDHVLGYTCLNDISARDLQFADLQWSRGKSLDTFCPMGPALVTTDEVGDPQRLEIRCLLNGEVVQQANTAVMHHSVAEVIAYCSRAMTLHPGDVIATGTPGGVGIFRQPPLLLRDGDVVEVDVERVGRLVNRCRTTEHRIS</sequence>
<dbReference type="EMBL" id="SMKS01000066">
    <property type="protein sequence ID" value="TDD01143.1"/>
    <property type="molecule type" value="Genomic_DNA"/>
</dbReference>
<dbReference type="InterPro" id="IPR051121">
    <property type="entry name" value="FAH"/>
</dbReference>
<comment type="similarity">
    <text evidence="1">Belongs to the FAH family.</text>
</comment>
<gene>
    <name evidence="4" type="ORF">E1181_25915</name>
</gene>
<dbReference type="GO" id="GO:0016853">
    <property type="term" value="F:isomerase activity"/>
    <property type="evidence" value="ECO:0007669"/>
    <property type="project" value="UniProtKB-ARBA"/>
</dbReference>
<dbReference type="FunFam" id="3.90.850.10:FF:000002">
    <property type="entry name" value="2-hydroxyhepta-2,4-diene-1,7-dioate isomerase"/>
    <property type="match status" value="1"/>
</dbReference>
<evidence type="ECO:0000313" key="5">
    <source>
        <dbReference type="Proteomes" id="UP000295674"/>
    </source>
</evidence>
<name>A0A4R4VEW0_9PSEU</name>
<proteinExistence type="inferred from homology"/>